<dbReference type="PIRSF" id="PIRSF001221">
    <property type="entry name" value="Amidase_fungi"/>
    <property type="match status" value="1"/>
</dbReference>
<dbReference type="AlphaFoldDB" id="A0A0N4Z7L9"/>
<evidence type="ECO:0000256" key="2">
    <source>
        <dbReference type="PIRSR" id="PIRSR001221-1"/>
    </source>
</evidence>
<dbReference type="PROSITE" id="PS00571">
    <property type="entry name" value="AMIDASES"/>
    <property type="match status" value="1"/>
</dbReference>
<name>A0A0N4Z7L9_PARTI</name>
<evidence type="ECO:0000313" key="5">
    <source>
        <dbReference type="Proteomes" id="UP000038045"/>
    </source>
</evidence>
<sequence length="547" mass="62058">MVLLIPFVDSVRIYHLPNIVISFLQFLHNLYFFIVNSIFSVILSFNKRISIPRIKNDLLLIPAYEAARKIRDKEISSYQLVEAYVERQQEINPFINAVAQKNYDNALKAAKLVDEYMEHVSPNSQAYSDLAKNKPLFGVPFTVKDSVKCEEFIPIVGVVARLKGENIKNTDPCKGVERWKEAGGIILCTTNTPELCFSSECNNKVFGRTNNPYDIRRTTGGSSGGEGALIGSAGSLFGVGSDIGGSIRIPSGHCGIFGYKHTPRAISVVGHFPEFGGDLVNVFSQSPMARYVGDLKFVTRIFMSEEERNFLKFDEEVDFDKLKFYYIDNFDFMETAPISNDCKEGVRRIVKFLDEINKFPINLYFDEMKYGFNIFKATMKCYSNYDGVSINEYLTNGDKNKKVNCLHEAFKHLSGMGSDHDLASMLDMFESRYIRYLNDNQKRIYFDMKEKLSMKLDQILSNDGILIVPSYPSVAPPHNQQIFAGLDYTYTSIFNALGLPVISCPLYLNSENLPVSVQIVAGKNQDRLLFKFAEIIENKFGGWKEPR</sequence>
<evidence type="ECO:0000256" key="3">
    <source>
        <dbReference type="SAM" id="Phobius"/>
    </source>
</evidence>
<proteinExistence type="inferred from homology"/>
<feature type="active site" description="Charge relay system" evidence="2">
    <location>
        <position position="144"/>
    </location>
</feature>
<reference evidence="6" key="1">
    <citation type="submission" date="2017-02" db="UniProtKB">
        <authorList>
            <consortium name="WormBaseParasite"/>
        </authorList>
    </citation>
    <scope>IDENTIFICATION</scope>
</reference>
<dbReference type="STRING" id="131310.A0A0N4Z7L9"/>
<evidence type="ECO:0000256" key="1">
    <source>
        <dbReference type="ARBA" id="ARBA00009199"/>
    </source>
</evidence>
<dbReference type="Proteomes" id="UP000038045">
    <property type="component" value="Unplaced"/>
</dbReference>
<dbReference type="SUPFAM" id="SSF75304">
    <property type="entry name" value="Amidase signature (AS) enzymes"/>
    <property type="match status" value="1"/>
</dbReference>
<feature type="active site" description="Charge relay system" evidence="2">
    <location>
        <position position="222"/>
    </location>
</feature>
<protein>
    <submittedName>
        <fullName evidence="6">Amidase domain-containing protein</fullName>
    </submittedName>
</protein>
<keyword evidence="3" id="KW-0812">Transmembrane</keyword>
<dbReference type="Pfam" id="PF01425">
    <property type="entry name" value="Amidase"/>
    <property type="match status" value="1"/>
</dbReference>
<dbReference type="InterPro" id="IPR023631">
    <property type="entry name" value="Amidase_dom"/>
</dbReference>
<comment type="similarity">
    <text evidence="1">Belongs to the amidase family.</text>
</comment>
<keyword evidence="5" id="KW-1185">Reference proteome</keyword>
<evidence type="ECO:0000313" key="6">
    <source>
        <dbReference type="WBParaSite" id="PTRK_0000317100.1"/>
    </source>
</evidence>
<evidence type="ECO:0000259" key="4">
    <source>
        <dbReference type="Pfam" id="PF01425"/>
    </source>
</evidence>
<dbReference type="InterPro" id="IPR052739">
    <property type="entry name" value="FAAH2"/>
</dbReference>
<dbReference type="PANTHER" id="PTHR43372:SF4">
    <property type="entry name" value="FATTY-ACID AMIDE HYDROLASE 2"/>
    <property type="match status" value="1"/>
</dbReference>
<feature type="active site" description="Acyl-ester intermediate" evidence="2">
    <location>
        <position position="246"/>
    </location>
</feature>
<dbReference type="GO" id="GO:0012505">
    <property type="term" value="C:endomembrane system"/>
    <property type="evidence" value="ECO:0007669"/>
    <property type="project" value="TreeGrafter"/>
</dbReference>
<keyword evidence="3" id="KW-1133">Transmembrane helix</keyword>
<dbReference type="WBParaSite" id="PTRK_0000317100.1">
    <property type="protein sequence ID" value="PTRK_0000317100.1"/>
    <property type="gene ID" value="PTRK_0000317100"/>
</dbReference>
<accession>A0A0N4Z7L9</accession>
<organism evidence="5 6">
    <name type="scientific">Parastrongyloides trichosuri</name>
    <name type="common">Possum-specific nematode worm</name>
    <dbReference type="NCBI Taxonomy" id="131310"/>
    <lineage>
        <taxon>Eukaryota</taxon>
        <taxon>Metazoa</taxon>
        <taxon>Ecdysozoa</taxon>
        <taxon>Nematoda</taxon>
        <taxon>Chromadorea</taxon>
        <taxon>Rhabditida</taxon>
        <taxon>Tylenchina</taxon>
        <taxon>Panagrolaimomorpha</taxon>
        <taxon>Strongyloidoidea</taxon>
        <taxon>Strongyloididae</taxon>
        <taxon>Parastrongyloides</taxon>
    </lineage>
</organism>
<feature type="transmembrane region" description="Helical" evidence="3">
    <location>
        <begin position="20"/>
        <end position="45"/>
    </location>
</feature>
<keyword evidence="3" id="KW-0472">Membrane</keyword>
<dbReference type="InterPro" id="IPR020556">
    <property type="entry name" value="Amidase_CS"/>
</dbReference>
<dbReference type="InterPro" id="IPR036928">
    <property type="entry name" value="AS_sf"/>
</dbReference>
<feature type="domain" description="Amidase" evidence="4">
    <location>
        <begin position="80"/>
        <end position="529"/>
    </location>
</feature>
<dbReference type="PANTHER" id="PTHR43372">
    <property type="entry name" value="FATTY-ACID AMIDE HYDROLASE"/>
    <property type="match status" value="1"/>
</dbReference>
<dbReference type="Gene3D" id="3.90.1300.10">
    <property type="entry name" value="Amidase signature (AS) domain"/>
    <property type="match status" value="1"/>
</dbReference>